<sequence length="82" mass="8932">MMPTRGFRRSLGTGKSLSFSNSKSNFNQVAVVTDYFFSKTTHLFFMAGWQRAGGATHQAQLSGTASSNNHQILLTAGIGKKF</sequence>
<evidence type="ECO:0000256" key="1">
    <source>
        <dbReference type="SAM" id="MobiDB-lite"/>
    </source>
</evidence>
<dbReference type="Gene3D" id="2.40.160.10">
    <property type="entry name" value="Porin"/>
    <property type="match status" value="1"/>
</dbReference>
<dbReference type="EMBL" id="CP000272">
    <property type="protein sequence ID" value="ABE36391.1"/>
    <property type="molecule type" value="Genomic_DNA"/>
</dbReference>
<gene>
    <name evidence="2" type="ORF">Bxe_C0487</name>
</gene>
<protein>
    <recommendedName>
        <fullName evidence="4">Porin</fullName>
    </recommendedName>
</protein>
<keyword evidence="3" id="KW-1185">Reference proteome</keyword>
<dbReference type="Proteomes" id="UP000001817">
    <property type="component" value="Chromosome 3"/>
</dbReference>
<organism evidence="2 3">
    <name type="scientific">Paraburkholderia xenovorans (strain LB400)</name>
    <dbReference type="NCBI Taxonomy" id="266265"/>
    <lineage>
        <taxon>Bacteria</taxon>
        <taxon>Pseudomonadati</taxon>
        <taxon>Pseudomonadota</taxon>
        <taxon>Betaproteobacteria</taxon>
        <taxon>Burkholderiales</taxon>
        <taxon>Burkholderiaceae</taxon>
        <taxon>Paraburkholderia</taxon>
    </lineage>
</organism>
<dbReference type="AlphaFoldDB" id="Q13HP8"/>
<reference evidence="2 3" key="1">
    <citation type="journal article" date="2006" name="Proc. Natl. Acad. Sci. U.S.A.">
        <title>Burkholderia xenovorans LB400 harbors a multi-replicon, 9.73-Mbp genome shaped for versatility.</title>
        <authorList>
            <person name="Chain P.S."/>
            <person name="Denef V.J."/>
            <person name="Konstantinidis K.T."/>
            <person name="Vergez L.M."/>
            <person name="Agullo L."/>
            <person name="Reyes V.L."/>
            <person name="Hauser L."/>
            <person name="Cordova M."/>
            <person name="Gomez L."/>
            <person name="Gonzalez M."/>
            <person name="Land M."/>
            <person name="Lao V."/>
            <person name="Larimer F."/>
            <person name="LiPuma J.J."/>
            <person name="Mahenthiralingam E."/>
            <person name="Malfatti S.A."/>
            <person name="Marx C.J."/>
            <person name="Parnell J.J."/>
            <person name="Ramette A."/>
            <person name="Richardson P."/>
            <person name="Seeger M."/>
            <person name="Smith D."/>
            <person name="Spilker T."/>
            <person name="Sul W.J."/>
            <person name="Tsoi T.V."/>
            <person name="Ulrich L.E."/>
            <person name="Zhulin I.B."/>
            <person name="Tiedje J.M."/>
        </authorList>
    </citation>
    <scope>NUCLEOTIDE SEQUENCE [LARGE SCALE GENOMIC DNA]</scope>
    <source>
        <strain evidence="2 3">LB400</strain>
    </source>
</reference>
<dbReference type="SUPFAM" id="SSF56935">
    <property type="entry name" value="Porins"/>
    <property type="match status" value="1"/>
</dbReference>
<evidence type="ECO:0000313" key="3">
    <source>
        <dbReference type="Proteomes" id="UP000001817"/>
    </source>
</evidence>
<feature type="region of interest" description="Disordered" evidence="1">
    <location>
        <begin position="1"/>
        <end position="21"/>
    </location>
</feature>
<dbReference type="InterPro" id="IPR023614">
    <property type="entry name" value="Porin_dom_sf"/>
</dbReference>
<proteinExistence type="predicted"/>
<accession>Q13HP8</accession>
<dbReference type="STRING" id="266265.Bxe_C0487"/>
<evidence type="ECO:0000313" key="2">
    <source>
        <dbReference type="EMBL" id="ABE36391.1"/>
    </source>
</evidence>
<name>Q13HP8_PARXL</name>
<dbReference type="KEGG" id="bxe:Bxe_C0487"/>
<evidence type="ECO:0008006" key="4">
    <source>
        <dbReference type="Google" id="ProtNLM"/>
    </source>
</evidence>